<dbReference type="GO" id="GO:0015074">
    <property type="term" value="P:DNA integration"/>
    <property type="evidence" value="ECO:0007669"/>
    <property type="project" value="UniProtKB-KW"/>
</dbReference>
<dbReference type="EMBL" id="CBXE010000111">
    <property type="protein sequence ID" value="CDL84578.1"/>
    <property type="molecule type" value="Genomic_DNA"/>
</dbReference>
<dbReference type="OrthoDB" id="9795573at2"/>
<dbReference type="Gene3D" id="1.10.150.130">
    <property type="match status" value="1"/>
</dbReference>
<feature type="domain" description="Tyr recombinase" evidence="5">
    <location>
        <begin position="160"/>
        <end position="316"/>
    </location>
</feature>
<dbReference type="PANTHER" id="PTHR30349:SF93">
    <property type="entry name" value="FELS-2 PROPHAGE PROTEIN"/>
    <property type="match status" value="1"/>
</dbReference>
<evidence type="ECO:0000313" key="8">
    <source>
        <dbReference type="Proteomes" id="UP000019197"/>
    </source>
</evidence>
<dbReference type="GO" id="GO:0003677">
    <property type="term" value="F:DNA binding"/>
    <property type="evidence" value="ECO:0007669"/>
    <property type="project" value="UniProtKB-UniRule"/>
</dbReference>
<protein>
    <submittedName>
        <fullName evidence="7">Integrase</fullName>
    </submittedName>
</protein>
<name>W1J3E4_9GAMM</name>
<dbReference type="AlphaFoldDB" id="W1J3E4"/>
<evidence type="ECO:0000256" key="2">
    <source>
        <dbReference type="ARBA" id="ARBA00023125"/>
    </source>
</evidence>
<dbReference type="CDD" id="cd00796">
    <property type="entry name" value="INT_Rci_Hp1_C"/>
    <property type="match status" value="1"/>
</dbReference>
<dbReference type="GO" id="GO:0006310">
    <property type="term" value="P:DNA recombination"/>
    <property type="evidence" value="ECO:0007669"/>
    <property type="project" value="UniProtKB-KW"/>
</dbReference>
<dbReference type="PROSITE" id="PS51900">
    <property type="entry name" value="CB"/>
    <property type="match status" value="1"/>
</dbReference>
<dbReference type="Gene3D" id="1.10.443.10">
    <property type="entry name" value="Intergrase catalytic core"/>
    <property type="match status" value="1"/>
</dbReference>
<dbReference type="InterPro" id="IPR002104">
    <property type="entry name" value="Integrase_catalytic"/>
</dbReference>
<evidence type="ECO:0000313" key="7">
    <source>
        <dbReference type="EMBL" id="CDL84578.1"/>
    </source>
</evidence>
<dbReference type="InterPro" id="IPR044068">
    <property type="entry name" value="CB"/>
</dbReference>
<dbReference type="Proteomes" id="UP000019197">
    <property type="component" value="Unassembled WGS sequence"/>
</dbReference>
<keyword evidence="2 4" id="KW-0238">DNA-binding</keyword>
<feature type="domain" description="Core-binding (CB)" evidence="6">
    <location>
        <begin position="59"/>
        <end position="138"/>
    </location>
</feature>
<dbReference type="Pfam" id="PF00589">
    <property type="entry name" value="Phage_integrase"/>
    <property type="match status" value="1"/>
</dbReference>
<evidence type="ECO:0000259" key="5">
    <source>
        <dbReference type="PROSITE" id="PS51898"/>
    </source>
</evidence>
<reference evidence="7 8" key="1">
    <citation type="submission" date="2013-11" db="EMBL/GenBank/DDBJ databases">
        <title>Draft genome sequence and annotation of the entomopathogenic bacterium, Xenorhabdus cabanillasi strain JM26.</title>
        <authorList>
            <person name="Gualtieri M."/>
            <person name="Ogier J.C."/>
            <person name="Pages S."/>
            <person name="Givaudan A."/>
            <person name="Gaudriault S."/>
        </authorList>
    </citation>
    <scope>NUCLEOTIDE SEQUENCE [LARGE SCALE GENOMIC DNA]</scope>
    <source>
        <strain evidence="7 8">JM26</strain>
    </source>
</reference>
<dbReference type="InterPro" id="IPR050090">
    <property type="entry name" value="Tyrosine_recombinase_XerCD"/>
</dbReference>
<comment type="caution">
    <text evidence="7">The sequence shown here is derived from an EMBL/GenBank/DDBJ whole genome shotgun (WGS) entry which is preliminary data.</text>
</comment>
<sequence>MAIKALEGGRYKVDVRPQGRSGRRVQRIFTKKADAIAFERNILANANNQDWKPVEKDYRTLSELFDIWWNYEGRNLTWGVKRRQTVMGMIRDMGNPAAYQLTSRFLNEYRSRRLYEGIKASTVNRDMTMLGGIFTTLIDIKEYTGTHPIKGMKPLKEKTPEMSYLTESEITVLLNAVTDDAWRLTVLCLNTGARWGEATKLKAENMLHNRVTFTETKNGRHRTIPISDKVMATVKTKQSGLLFNVNYQSYRKMLKEIKPDLPDGQAVHVLRHTFAAHFMMNGGNILTLQKIMGHASIQQTMTYAHFAPDYLLDAIKFNPLKGSVRNSVSFQ</sequence>
<dbReference type="PANTHER" id="PTHR30349">
    <property type="entry name" value="PHAGE INTEGRASE-RELATED"/>
    <property type="match status" value="1"/>
</dbReference>
<dbReference type="InterPro" id="IPR013762">
    <property type="entry name" value="Integrase-like_cat_sf"/>
</dbReference>
<keyword evidence="3" id="KW-0233">DNA recombination</keyword>
<organism evidence="7 8">
    <name type="scientific">Xenorhabdus cabanillasii JM26</name>
    <dbReference type="NCBI Taxonomy" id="1427517"/>
    <lineage>
        <taxon>Bacteria</taxon>
        <taxon>Pseudomonadati</taxon>
        <taxon>Pseudomonadota</taxon>
        <taxon>Gammaproteobacteria</taxon>
        <taxon>Enterobacterales</taxon>
        <taxon>Morganellaceae</taxon>
        <taxon>Xenorhabdus</taxon>
    </lineage>
</organism>
<gene>
    <name evidence="7" type="primary">int</name>
    <name evidence="7" type="ORF">XCR1_1990001</name>
</gene>
<dbReference type="InterPro" id="IPR011010">
    <property type="entry name" value="DNA_brk_join_enz"/>
</dbReference>
<dbReference type="PROSITE" id="PS51898">
    <property type="entry name" value="TYR_RECOMBINASE"/>
    <property type="match status" value="1"/>
</dbReference>
<proteinExistence type="predicted"/>
<keyword evidence="1" id="KW-0229">DNA integration</keyword>
<dbReference type="SUPFAM" id="SSF56349">
    <property type="entry name" value="DNA breaking-rejoining enzymes"/>
    <property type="match status" value="1"/>
</dbReference>
<dbReference type="InterPro" id="IPR057084">
    <property type="entry name" value="Int_N"/>
</dbReference>
<dbReference type="InterPro" id="IPR010998">
    <property type="entry name" value="Integrase_recombinase_N"/>
</dbReference>
<dbReference type="Pfam" id="PF24624">
    <property type="entry name" value="Int_N"/>
    <property type="match status" value="1"/>
</dbReference>
<dbReference type="RefSeq" id="WP_038263769.1">
    <property type="nucleotide sequence ID" value="NZ_CAWLVK010000111.1"/>
</dbReference>
<evidence type="ECO:0000259" key="6">
    <source>
        <dbReference type="PROSITE" id="PS51900"/>
    </source>
</evidence>
<accession>W1J3E4</accession>
<evidence type="ECO:0000256" key="1">
    <source>
        <dbReference type="ARBA" id="ARBA00022908"/>
    </source>
</evidence>
<evidence type="ECO:0000256" key="4">
    <source>
        <dbReference type="PROSITE-ProRule" id="PRU01248"/>
    </source>
</evidence>
<evidence type="ECO:0000256" key="3">
    <source>
        <dbReference type="ARBA" id="ARBA00023172"/>
    </source>
</evidence>